<dbReference type="Proteomes" id="UP001063698">
    <property type="component" value="Chromosome"/>
</dbReference>
<dbReference type="SUPFAM" id="SSF50978">
    <property type="entry name" value="WD40 repeat-like"/>
    <property type="match status" value="1"/>
</dbReference>
<dbReference type="InterPro" id="IPR036322">
    <property type="entry name" value="WD40_repeat_dom_sf"/>
</dbReference>
<proteinExistence type="predicted"/>
<keyword evidence="2" id="KW-1185">Reference proteome</keyword>
<name>A0A977KB74_9CREN</name>
<dbReference type="EMBL" id="CP006868">
    <property type="protein sequence ID" value="UXD22459.1"/>
    <property type="molecule type" value="Genomic_DNA"/>
</dbReference>
<evidence type="ECO:0000313" key="2">
    <source>
        <dbReference type="Proteomes" id="UP001063698"/>
    </source>
</evidence>
<accession>A0A977KB74</accession>
<organism evidence="1 2">
    <name type="scientific">Ignicoccus pacificus DSM 13166</name>
    <dbReference type="NCBI Taxonomy" id="940294"/>
    <lineage>
        <taxon>Archaea</taxon>
        <taxon>Thermoproteota</taxon>
        <taxon>Thermoprotei</taxon>
        <taxon>Desulfurococcales</taxon>
        <taxon>Desulfurococcaceae</taxon>
        <taxon>Ignicoccus</taxon>
    </lineage>
</organism>
<sequence length="363" mass="41423">MVSDVLSDERQYDMIILRRSRNLKKIRLNVERSVIEIQTDSKDPLAMILSLWVYTGKMLYPLLFDVDIVKGLTRSFELVDLKGETLRERSGIVLTSKKNLVDVRDMRNYSIVLKSVKASCSDVSIYPSRSLVLGHRNKVYFMQLGSSRERVVEFNENVRRCAIFPYARLIAAATRGEVSLHYYKGGEWKVRGRFPVVMPKSLEWCLFAGKISLGVDLVGKYSIITIDGDYTSIELGKPLMAKISPFGDKLAVAYPKKLVILDVEKAEPIIEVQVDEVQTMSWSPYGDYLAFCTRNSCSIYSDLTESIVIGKPIRGVRWSWWSPHTLSLYLQTENGTKLIYFDPQMVSSKKVAVRLPTYLRTKA</sequence>
<dbReference type="KEGG" id="ipc:IPA_04985"/>
<dbReference type="AlphaFoldDB" id="A0A977KB74"/>
<protein>
    <submittedName>
        <fullName evidence="1">Uncharacterized protein</fullName>
    </submittedName>
</protein>
<reference evidence="1" key="1">
    <citation type="submission" date="2013-11" db="EMBL/GenBank/DDBJ databases">
        <title>Comparative genomics of Ignicoccus.</title>
        <authorList>
            <person name="Podar M."/>
        </authorList>
    </citation>
    <scope>NUCLEOTIDE SEQUENCE</scope>
    <source>
        <strain evidence="1">DSM 13166</strain>
    </source>
</reference>
<evidence type="ECO:0000313" key="1">
    <source>
        <dbReference type="EMBL" id="UXD22459.1"/>
    </source>
</evidence>
<gene>
    <name evidence="1" type="ORF">IPA_04985</name>
</gene>